<dbReference type="InterPro" id="IPR051798">
    <property type="entry name" value="Class-II_PLP-Dep_Aminotrans"/>
</dbReference>
<dbReference type="EMBL" id="CP054056">
    <property type="protein sequence ID" value="QKJ25581.1"/>
    <property type="molecule type" value="Genomic_DNA"/>
</dbReference>
<evidence type="ECO:0000256" key="5">
    <source>
        <dbReference type="ARBA" id="ARBA00037974"/>
    </source>
</evidence>
<dbReference type="SUPFAM" id="SSF53383">
    <property type="entry name" value="PLP-dependent transferases"/>
    <property type="match status" value="1"/>
</dbReference>
<evidence type="ECO:0000256" key="2">
    <source>
        <dbReference type="ARBA" id="ARBA00012224"/>
    </source>
</evidence>
<accession>A0A7D4PR25</accession>
<evidence type="ECO:0000256" key="1">
    <source>
        <dbReference type="ARBA" id="ARBA00001933"/>
    </source>
</evidence>
<dbReference type="CDD" id="cd00609">
    <property type="entry name" value="AAT_like"/>
    <property type="match status" value="1"/>
</dbReference>
<dbReference type="InterPro" id="IPR004839">
    <property type="entry name" value="Aminotransferase_I/II_large"/>
</dbReference>
<dbReference type="Gene3D" id="3.40.640.10">
    <property type="entry name" value="Type I PLP-dependent aspartate aminotransferase-like (Major domain)"/>
    <property type="match status" value="1"/>
</dbReference>
<dbReference type="InterPro" id="IPR015422">
    <property type="entry name" value="PyrdxlP-dep_Trfase_small"/>
</dbReference>
<name>A0A7D4PR25_9MICO</name>
<dbReference type="Proteomes" id="UP000501003">
    <property type="component" value="Chromosome"/>
</dbReference>
<dbReference type="Gene3D" id="3.90.1150.10">
    <property type="entry name" value="Aspartate Aminotransferase, domain 1"/>
    <property type="match status" value="1"/>
</dbReference>
<evidence type="ECO:0000256" key="4">
    <source>
        <dbReference type="ARBA" id="ARBA00023239"/>
    </source>
</evidence>
<keyword evidence="8" id="KW-1185">Reference proteome</keyword>
<evidence type="ECO:0000313" key="8">
    <source>
        <dbReference type="Proteomes" id="UP000501003"/>
    </source>
</evidence>
<evidence type="ECO:0000313" key="7">
    <source>
        <dbReference type="EMBL" id="QKJ25581.1"/>
    </source>
</evidence>
<dbReference type="EC" id="4.4.1.13" evidence="2"/>
<gene>
    <name evidence="7" type="ORF">HRU87_05255</name>
</gene>
<evidence type="ECO:0000259" key="6">
    <source>
        <dbReference type="Pfam" id="PF00155"/>
    </source>
</evidence>
<protein>
    <recommendedName>
        <fullName evidence="2">cysteine-S-conjugate beta-lyase</fullName>
        <ecNumber evidence="2">4.4.1.13</ecNumber>
    </recommendedName>
</protein>
<reference evidence="7 8" key="1">
    <citation type="submission" date="2020-05" db="EMBL/GenBank/DDBJ databases">
        <title>Aquirufa sp. strain 15G-AUS-rot a new Aquirufa species.</title>
        <authorList>
            <person name="Pitt A."/>
            <person name="Hahn M.W."/>
        </authorList>
    </citation>
    <scope>NUCLEOTIDE SEQUENCE [LARGE SCALE GENOMIC DNA]</scope>
    <source>
        <strain evidence="7 8">15G-AUS-rot</strain>
    </source>
</reference>
<comment type="similarity">
    <text evidence="5">Belongs to the class-II pyridoxal-phosphate-dependent aminotransferase family. MalY/PatB cystathionine beta-lyase subfamily.</text>
</comment>
<keyword evidence="7" id="KW-0032">Aminotransferase</keyword>
<dbReference type="PANTHER" id="PTHR43525:SF2">
    <property type="entry name" value="CYSTATHIONINE BETA-LYASE-RELATED"/>
    <property type="match status" value="1"/>
</dbReference>
<dbReference type="InterPro" id="IPR015424">
    <property type="entry name" value="PyrdxlP-dep_Trfase"/>
</dbReference>
<organism evidence="7 8">
    <name type="scientific">Aquiluna borgnonia</name>
    <dbReference type="NCBI Taxonomy" id="2499157"/>
    <lineage>
        <taxon>Bacteria</taxon>
        <taxon>Bacillati</taxon>
        <taxon>Actinomycetota</taxon>
        <taxon>Actinomycetes</taxon>
        <taxon>Micrococcales</taxon>
        <taxon>Microbacteriaceae</taxon>
        <taxon>Luna cluster</taxon>
        <taxon>Luna-1 subcluster</taxon>
        <taxon>Aquiluna</taxon>
    </lineage>
</organism>
<dbReference type="GO" id="GO:0030170">
    <property type="term" value="F:pyridoxal phosphate binding"/>
    <property type="evidence" value="ECO:0007669"/>
    <property type="project" value="InterPro"/>
</dbReference>
<evidence type="ECO:0000256" key="3">
    <source>
        <dbReference type="ARBA" id="ARBA00022898"/>
    </source>
</evidence>
<dbReference type="RefSeq" id="WP_173493878.1">
    <property type="nucleotide sequence ID" value="NZ_CP054056.1"/>
</dbReference>
<comment type="cofactor">
    <cofactor evidence="1">
        <name>pyridoxal 5'-phosphate</name>
        <dbReference type="ChEBI" id="CHEBI:597326"/>
    </cofactor>
</comment>
<proteinExistence type="inferred from homology"/>
<dbReference type="GO" id="GO:0047804">
    <property type="term" value="F:cysteine-S-conjugate beta-lyase activity"/>
    <property type="evidence" value="ECO:0007669"/>
    <property type="project" value="UniProtKB-EC"/>
</dbReference>
<keyword evidence="4" id="KW-0456">Lyase</keyword>
<dbReference type="GO" id="GO:0008483">
    <property type="term" value="F:transaminase activity"/>
    <property type="evidence" value="ECO:0007669"/>
    <property type="project" value="UniProtKB-KW"/>
</dbReference>
<dbReference type="KEGG" id="aqg:HRU87_05255"/>
<sequence length="380" mass="42354">MFDPDSFGNFANRSSSKWRRFPEDVLPMHVAEMDFEVAQPIREKITEMTNRSDLGYTGPVPEVAEAFASFASDRWGWQIDKSQLKLATDVGVAAVEILRVLTKPGDQVLVNSPVYSSFYHWIEEVGAEVLDAPLKLVGDDWVLDLVGIEKAYRSGVKVHMLCSPQNPVGRVHTAKELTELSELAQEYSVTVVSDEIHAPLSWVPFTPYLALGEAAHKTGVTITSSSKAWNVAGLKAAFLITQHEQMRQRLRALPDAMHWRTSLIGAFAMASAFSDSGDWLDRTNLQIQENLTFFRHLVQTQLPKARLFSMESTYLVWVDLSGYRTANPQALLLSEGKVALVPGSDHAPDNSYGEFVRFNIASSQARILEAVQRMARVLEG</sequence>
<keyword evidence="7" id="KW-0808">Transferase</keyword>
<feature type="domain" description="Aminotransferase class I/classII large" evidence="6">
    <location>
        <begin position="25"/>
        <end position="373"/>
    </location>
</feature>
<dbReference type="InterPro" id="IPR015421">
    <property type="entry name" value="PyrdxlP-dep_Trfase_major"/>
</dbReference>
<dbReference type="Pfam" id="PF00155">
    <property type="entry name" value="Aminotran_1_2"/>
    <property type="match status" value="1"/>
</dbReference>
<dbReference type="PANTHER" id="PTHR43525">
    <property type="entry name" value="PROTEIN MALY"/>
    <property type="match status" value="1"/>
</dbReference>
<keyword evidence="3" id="KW-0663">Pyridoxal phosphate</keyword>
<dbReference type="AlphaFoldDB" id="A0A7D4PR25"/>